<reference evidence="2" key="1">
    <citation type="journal article" date="2014" name="Nucleic Acids Res.">
        <title>The evolutionary dynamics of variant antigen genes in Babesia reveal a history of genomic innovation underlying host-parasite interaction.</title>
        <authorList>
            <person name="Jackson A.P."/>
            <person name="Otto T.D."/>
            <person name="Darby A."/>
            <person name="Ramaprasad A."/>
            <person name="Xia D."/>
            <person name="Echaide I.E."/>
            <person name="Farber M."/>
            <person name="Gahlot S."/>
            <person name="Gamble J."/>
            <person name="Gupta D."/>
            <person name="Gupta Y."/>
            <person name="Jackson L."/>
            <person name="Malandrin L."/>
            <person name="Malas T.B."/>
            <person name="Moussa E."/>
            <person name="Nair M."/>
            <person name="Reid A.J."/>
            <person name="Sanders M."/>
            <person name="Sharma J."/>
            <person name="Tracey A."/>
            <person name="Quail M.A."/>
            <person name="Weir W."/>
            <person name="Wastling J.M."/>
            <person name="Hall N."/>
            <person name="Willadsen P."/>
            <person name="Lingelbach K."/>
            <person name="Shiels B."/>
            <person name="Tait A."/>
            <person name="Berriman M."/>
            <person name="Allred D.R."/>
            <person name="Pain A."/>
        </authorList>
    </citation>
    <scope>NUCLEOTIDE SEQUENCE</scope>
    <source>
        <strain evidence="2">1802A</strain>
    </source>
</reference>
<comment type="caution">
    <text evidence="2">The sequence shown here is derived from an EMBL/GenBank/DDBJ whole genome shotgun (WGS) entry which is preliminary data.</text>
</comment>
<keyword evidence="1" id="KW-1133">Transmembrane helix</keyword>
<feature type="transmembrane region" description="Helical" evidence="1">
    <location>
        <begin position="61"/>
        <end position="79"/>
    </location>
</feature>
<name>A0AAD9LL24_BABDI</name>
<dbReference type="Proteomes" id="UP001195914">
    <property type="component" value="Unassembled WGS sequence"/>
</dbReference>
<evidence type="ECO:0000313" key="2">
    <source>
        <dbReference type="EMBL" id="KAK1940340.1"/>
    </source>
</evidence>
<keyword evidence="1" id="KW-0812">Transmembrane</keyword>
<dbReference type="EMBL" id="JAHBMH010000003">
    <property type="protein sequence ID" value="KAK1940340.1"/>
    <property type="molecule type" value="Genomic_DNA"/>
</dbReference>
<keyword evidence="1" id="KW-0472">Membrane</keyword>
<keyword evidence="3" id="KW-1185">Reference proteome</keyword>
<accession>A0AAD9LL24</accession>
<proteinExistence type="predicted"/>
<evidence type="ECO:0000313" key="3">
    <source>
        <dbReference type="Proteomes" id="UP001195914"/>
    </source>
</evidence>
<gene>
    <name evidence="2" type="ORF">X943_002687</name>
</gene>
<evidence type="ECO:0000256" key="1">
    <source>
        <dbReference type="SAM" id="Phobius"/>
    </source>
</evidence>
<sequence>MKGPRVVRPYFGISSANGESSHSLIPLILAGGALGSYMGVVDGPIDMSRLRQYVQARNTPAFLTGIAVGMGIGYILYPWCAPTVDNLITWLYEKVSWFFRCEDDCPNNGWFRCARCRNDSEQEPNEA</sequence>
<organism evidence="2 3">
    <name type="scientific">Babesia divergens</name>
    <dbReference type="NCBI Taxonomy" id="32595"/>
    <lineage>
        <taxon>Eukaryota</taxon>
        <taxon>Sar</taxon>
        <taxon>Alveolata</taxon>
        <taxon>Apicomplexa</taxon>
        <taxon>Aconoidasida</taxon>
        <taxon>Piroplasmida</taxon>
        <taxon>Babesiidae</taxon>
        <taxon>Babesia</taxon>
    </lineage>
</organism>
<protein>
    <submittedName>
        <fullName evidence="2">Uncharacterized protein</fullName>
    </submittedName>
</protein>
<dbReference type="AlphaFoldDB" id="A0AAD9LL24"/>
<reference evidence="2" key="2">
    <citation type="submission" date="2021-05" db="EMBL/GenBank/DDBJ databases">
        <authorList>
            <person name="Pain A."/>
        </authorList>
    </citation>
    <scope>NUCLEOTIDE SEQUENCE</scope>
    <source>
        <strain evidence="2">1802A</strain>
    </source>
</reference>